<dbReference type="PROSITE" id="PS50109">
    <property type="entry name" value="HIS_KIN"/>
    <property type="match status" value="1"/>
</dbReference>
<evidence type="ECO:0000256" key="21">
    <source>
        <dbReference type="SAM" id="MobiDB-lite"/>
    </source>
</evidence>
<evidence type="ECO:0000256" key="2">
    <source>
        <dbReference type="ARBA" id="ARBA00001966"/>
    </source>
</evidence>
<keyword evidence="8" id="KW-0004">4Fe-4S</keyword>
<keyword evidence="17" id="KW-0411">Iron-sulfur</keyword>
<evidence type="ECO:0000256" key="10">
    <source>
        <dbReference type="ARBA" id="ARBA00022679"/>
    </source>
</evidence>
<evidence type="ECO:0000256" key="4">
    <source>
        <dbReference type="ARBA" id="ARBA00004651"/>
    </source>
</evidence>
<evidence type="ECO:0000256" key="18">
    <source>
        <dbReference type="ARBA" id="ARBA00023136"/>
    </source>
</evidence>
<feature type="domain" description="PAS" evidence="24">
    <location>
        <begin position="414"/>
        <end position="459"/>
    </location>
</feature>
<keyword evidence="18 22" id="KW-0472">Membrane</keyword>
<proteinExistence type="predicted"/>
<comment type="cofactor">
    <cofactor evidence="2">
        <name>[4Fe-4S] cluster</name>
        <dbReference type="ChEBI" id="CHEBI:49883"/>
    </cofactor>
</comment>
<comment type="subcellular location">
    <subcellularLocation>
        <location evidence="4">Cell membrane</location>
        <topology evidence="4">Multi-pass membrane protein</topology>
    </subcellularLocation>
    <subcellularLocation>
        <location evidence="3">Cytoplasm</location>
    </subcellularLocation>
</comment>
<dbReference type="Pfam" id="PF02518">
    <property type="entry name" value="HATPase_c"/>
    <property type="match status" value="1"/>
</dbReference>
<feature type="compositionally biased region" description="Low complexity" evidence="21">
    <location>
        <begin position="73"/>
        <end position="85"/>
    </location>
</feature>
<dbReference type="InterPro" id="IPR050482">
    <property type="entry name" value="Sensor_HK_TwoCompSys"/>
</dbReference>
<dbReference type="InterPro" id="IPR033479">
    <property type="entry name" value="dCache_1"/>
</dbReference>
<dbReference type="CDD" id="cd12914">
    <property type="entry name" value="PDC1_DGC_like"/>
    <property type="match status" value="1"/>
</dbReference>
<keyword evidence="16" id="KW-0902">Two-component regulatory system</keyword>
<evidence type="ECO:0000313" key="25">
    <source>
        <dbReference type="EMBL" id="MFC5526135.1"/>
    </source>
</evidence>
<keyword evidence="13" id="KW-0418">Kinase</keyword>
<evidence type="ECO:0000256" key="16">
    <source>
        <dbReference type="ARBA" id="ARBA00023012"/>
    </source>
</evidence>
<evidence type="ECO:0000256" key="3">
    <source>
        <dbReference type="ARBA" id="ARBA00004496"/>
    </source>
</evidence>
<dbReference type="EC" id="2.7.13.3" evidence="5"/>
<feature type="domain" description="Histidine kinase" evidence="23">
    <location>
        <begin position="671"/>
        <end position="758"/>
    </location>
</feature>
<evidence type="ECO:0000256" key="9">
    <source>
        <dbReference type="ARBA" id="ARBA00022490"/>
    </source>
</evidence>
<keyword evidence="9" id="KW-0963">Cytoplasm</keyword>
<evidence type="ECO:0000256" key="14">
    <source>
        <dbReference type="ARBA" id="ARBA00022989"/>
    </source>
</evidence>
<dbReference type="SUPFAM" id="SSF55785">
    <property type="entry name" value="PYP-like sensor domain (PAS domain)"/>
    <property type="match status" value="1"/>
</dbReference>
<sequence length="766" mass="84424">MICINWHRGDLSNLSVDAGAGTYPGEGKFVRTKDRASCRRSPRPPAFTVARSGDSVADRGQDELPDRSATKTSPHAPSSHPSRAAFENPSMPRKFRPARSIYLLAALTIIALAMLVTSFLFNLRARDLTRAHQESSSLARLLMEQTEQSFHNADLALRGVQDRLQTPYGIQLGLDSPLVRLLLSTRIAGSPQLAEIFVVDANGLVTNSSAPGTEPRGSVADKDYFRLLSEGRETGLFIGRPAKTQAGGHWQLHLARRIADADGRFRGIVVAAVDLDHFEQFYGYMEQDFLRPIGLYMNDGTLIASLPHREGDIGKPAPELRGVRLDSTNEDLRQVSHRNADDSRRVFALGYVKNFPFLVSVTNNDAETLSAWREAAVTVVVGSALVSFFILVAAALLAIELRREASLNSALQEADDRYRLTIDSVMDAIVSVDQAQNIVMFNLAAEHMFGVSATDVIGKPLTSLMPLPRRGAHAGHVQSFMNSSVPSRGMGMQMEILGLRADGREFPLESAISQTVINGKPQFTAVLRDVTERQRKDADLRRVNSELRQLSISLQSVREEERTRISRELHDELGQQLTGLKLELTWLSGRLREGRQPDPGVLDGMREMLDSTIVSVRRISTELRPRILDDLDLEEAVCWQVGELTKRGNLQAVCHLPAAGLVREDALATALFRIVQEALTNIARHANADQLEVSFVRDGDELVLRVRDSGKGFVHDDNGRGIGLVSMRERATAVDGKFTIMSKPGQGTTIEVRVPFNVPMPVGDET</sequence>
<dbReference type="InterPro" id="IPR005467">
    <property type="entry name" value="His_kinase_dom"/>
</dbReference>
<dbReference type="InterPro" id="IPR004358">
    <property type="entry name" value="Sig_transdc_His_kin-like_C"/>
</dbReference>
<evidence type="ECO:0000256" key="12">
    <source>
        <dbReference type="ARBA" id="ARBA00022723"/>
    </source>
</evidence>
<evidence type="ECO:0000256" key="1">
    <source>
        <dbReference type="ARBA" id="ARBA00000085"/>
    </source>
</evidence>
<comment type="caution">
    <text evidence="25">The sequence shown here is derived from an EMBL/GenBank/DDBJ whole genome shotgun (WGS) entry which is preliminary data.</text>
</comment>
<evidence type="ECO:0000256" key="7">
    <source>
        <dbReference type="ARBA" id="ARBA00022475"/>
    </source>
</evidence>
<evidence type="ECO:0000256" key="22">
    <source>
        <dbReference type="SAM" id="Phobius"/>
    </source>
</evidence>
<dbReference type="Proteomes" id="UP001596114">
    <property type="component" value="Unassembled WGS sequence"/>
</dbReference>
<dbReference type="CDD" id="cd00130">
    <property type="entry name" value="PAS"/>
    <property type="match status" value="1"/>
</dbReference>
<organism evidence="25 26">
    <name type="scientific">Rhodanobacter ginsengisoli</name>
    <dbReference type="NCBI Taxonomy" id="418646"/>
    <lineage>
        <taxon>Bacteria</taxon>
        <taxon>Pseudomonadati</taxon>
        <taxon>Pseudomonadota</taxon>
        <taxon>Gammaproteobacteria</taxon>
        <taxon>Lysobacterales</taxon>
        <taxon>Rhodanobacteraceae</taxon>
        <taxon>Rhodanobacter</taxon>
    </lineage>
</organism>
<dbReference type="Gene3D" id="3.30.565.10">
    <property type="entry name" value="Histidine kinase-like ATPase, C-terminal domain"/>
    <property type="match status" value="1"/>
</dbReference>
<dbReference type="CDD" id="cd16917">
    <property type="entry name" value="HATPase_UhpB-NarQ-NarX-like"/>
    <property type="match status" value="1"/>
</dbReference>
<evidence type="ECO:0000256" key="19">
    <source>
        <dbReference type="ARBA" id="ARBA00024827"/>
    </source>
</evidence>
<dbReference type="InterPro" id="IPR000014">
    <property type="entry name" value="PAS"/>
</dbReference>
<feature type="transmembrane region" description="Helical" evidence="22">
    <location>
        <begin position="375"/>
        <end position="399"/>
    </location>
</feature>
<feature type="region of interest" description="Disordered" evidence="21">
    <location>
        <begin position="32"/>
        <end position="91"/>
    </location>
</feature>
<evidence type="ECO:0000256" key="8">
    <source>
        <dbReference type="ARBA" id="ARBA00022485"/>
    </source>
</evidence>
<dbReference type="PRINTS" id="PR00344">
    <property type="entry name" value="BCTRLSENSOR"/>
</dbReference>
<evidence type="ECO:0000259" key="24">
    <source>
        <dbReference type="PROSITE" id="PS50112"/>
    </source>
</evidence>
<keyword evidence="10" id="KW-0808">Transferase</keyword>
<dbReference type="InterPro" id="IPR011712">
    <property type="entry name" value="Sig_transdc_His_kin_sub3_dim/P"/>
</dbReference>
<accession>A0ABW0QP53</accession>
<feature type="compositionally biased region" description="Basic and acidic residues" evidence="21">
    <location>
        <begin position="56"/>
        <end position="69"/>
    </location>
</feature>
<evidence type="ECO:0000256" key="17">
    <source>
        <dbReference type="ARBA" id="ARBA00023014"/>
    </source>
</evidence>
<dbReference type="InterPro" id="IPR003594">
    <property type="entry name" value="HATPase_dom"/>
</dbReference>
<keyword evidence="15" id="KW-0408">Iron</keyword>
<dbReference type="Pfam" id="PF02743">
    <property type="entry name" value="dCache_1"/>
    <property type="match status" value="1"/>
</dbReference>
<gene>
    <name evidence="25" type="ORF">ACFPPA_10305</name>
</gene>
<dbReference type="PROSITE" id="PS50112">
    <property type="entry name" value="PAS"/>
    <property type="match status" value="1"/>
</dbReference>
<keyword evidence="12" id="KW-0479">Metal-binding</keyword>
<reference evidence="26" key="1">
    <citation type="journal article" date="2019" name="Int. J. Syst. Evol. Microbiol.">
        <title>The Global Catalogue of Microorganisms (GCM) 10K type strain sequencing project: providing services to taxonomists for standard genome sequencing and annotation.</title>
        <authorList>
            <consortium name="The Broad Institute Genomics Platform"/>
            <consortium name="The Broad Institute Genome Sequencing Center for Infectious Disease"/>
            <person name="Wu L."/>
            <person name="Ma J."/>
        </authorList>
    </citation>
    <scope>NUCLEOTIDE SEQUENCE [LARGE SCALE GENOMIC DNA]</scope>
    <source>
        <strain evidence="26">CGMCC 1.16619</strain>
    </source>
</reference>
<evidence type="ECO:0000256" key="5">
    <source>
        <dbReference type="ARBA" id="ARBA00012438"/>
    </source>
</evidence>
<dbReference type="SUPFAM" id="SSF55874">
    <property type="entry name" value="ATPase domain of HSP90 chaperone/DNA topoisomerase II/histidine kinase"/>
    <property type="match status" value="1"/>
</dbReference>
<dbReference type="Pfam" id="PF00989">
    <property type="entry name" value="PAS"/>
    <property type="match status" value="1"/>
</dbReference>
<evidence type="ECO:0000256" key="6">
    <source>
        <dbReference type="ARBA" id="ARBA00017322"/>
    </source>
</evidence>
<dbReference type="SMART" id="SM00387">
    <property type="entry name" value="HATPase_c"/>
    <property type="match status" value="1"/>
</dbReference>
<dbReference type="SMART" id="SM00091">
    <property type="entry name" value="PAS"/>
    <property type="match status" value="1"/>
</dbReference>
<keyword evidence="11 22" id="KW-0812">Transmembrane</keyword>
<dbReference type="CDD" id="cd12915">
    <property type="entry name" value="PDC2_DGC_like"/>
    <property type="match status" value="1"/>
</dbReference>
<dbReference type="Gene3D" id="3.30.450.20">
    <property type="entry name" value="PAS domain"/>
    <property type="match status" value="3"/>
</dbReference>
<dbReference type="EMBL" id="JBHSNF010000002">
    <property type="protein sequence ID" value="MFC5526135.1"/>
    <property type="molecule type" value="Genomic_DNA"/>
</dbReference>
<dbReference type="Pfam" id="PF07730">
    <property type="entry name" value="HisKA_3"/>
    <property type="match status" value="1"/>
</dbReference>
<keyword evidence="7" id="KW-1003">Cell membrane</keyword>
<evidence type="ECO:0000256" key="13">
    <source>
        <dbReference type="ARBA" id="ARBA00022777"/>
    </source>
</evidence>
<dbReference type="RefSeq" id="WP_377319680.1">
    <property type="nucleotide sequence ID" value="NZ_JBHSNF010000002.1"/>
</dbReference>
<evidence type="ECO:0000313" key="26">
    <source>
        <dbReference type="Proteomes" id="UP001596114"/>
    </source>
</evidence>
<dbReference type="Gene3D" id="1.20.5.1930">
    <property type="match status" value="1"/>
</dbReference>
<dbReference type="InterPro" id="IPR036890">
    <property type="entry name" value="HATPase_C_sf"/>
</dbReference>
<evidence type="ECO:0000256" key="20">
    <source>
        <dbReference type="ARBA" id="ARBA00030800"/>
    </source>
</evidence>
<keyword evidence="26" id="KW-1185">Reference proteome</keyword>
<evidence type="ECO:0000259" key="23">
    <source>
        <dbReference type="PROSITE" id="PS50109"/>
    </source>
</evidence>
<feature type="transmembrane region" description="Helical" evidence="22">
    <location>
        <begin position="101"/>
        <end position="121"/>
    </location>
</feature>
<dbReference type="InterPro" id="IPR035965">
    <property type="entry name" value="PAS-like_dom_sf"/>
</dbReference>
<name>A0ABW0QP53_9GAMM</name>
<protein>
    <recommendedName>
        <fullName evidence="6">Oxygen sensor histidine kinase NreB</fullName>
        <ecNumber evidence="5">2.7.13.3</ecNumber>
    </recommendedName>
    <alternativeName>
        <fullName evidence="20">Nitrogen regulation protein B</fullName>
    </alternativeName>
</protein>
<dbReference type="InterPro" id="IPR013767">
    <property type="entry name" value="PAS_fold"/>
</dbReference>
<comment type="catalytic activity">
    <reaction evidence="1">
        <text>ATP + protein L-histidine = ADP + protein N-phospho-L-histidine.</text>
        <dbReference type="EC" id="2.7.13.3"/>
    </reaction>
</comment>
<evidence type="ECO:0000256" key="11">
    <source>
        <dbReference type="ARBA" id="ARBA00022692"/>
    </source>
</evidence>
<evidence type="ECO:0000256" key="15">
    <source>
        <dbReference type="ARBA" id="ARBA00023004"/>
    </source>
</evidence>
<dbReference type="PANTHER" id="PTHR24421">
    <property type="entry name" value="NITRATE/NITRITE SENSOR PROTEIN NARX-RELATED"/>
    <property type="match status" value="1"/>
</dbReference>
<dbReference type="NCBIfam" id="TIGR00229">
    <property type="entry name" value="sensory_box"/>
    <property type="match status" value="1"/>
</dbReference>
<dbReference type="PANTHER" id="PTHR24421:SF59">
    <property type="entry name" value="OXYGEN SENSOR HISTIDINE KINASE NREB"/>
    <property type="match status" value="1"/>
</dbReference>
<keyword evidence="14 22" id="KW-1133">Transmembrane helix</keyword>
<comment type="function">
    <text evidence="19">Member of the two-component regulatory system NreB/NreC involved in the control of dissimilatory nitrate/nitrite reduction in response to oxygen. NreB functions as a direct oxygen sensor histidine kinase which is autophosphorylated, in the absence of oxygen, probably at the conserved histidine residue, and transfers its phosphate group probably to a conserved aspartate residue of NreC. NreB/NreC activates the expression of the nitrate (narGHJI) and nitrite (nir) reductase operons, as well as the putative nitrate transporter gene narT.</text>
</comment>